<dbReference type="PROSITE" id="PS50002">
    <property type="entry name" value="SH3"/>
    <property type="match status" value="1"/>
</dbReference>
<feature type="domain" description="WW" evidence="7">
    <location>
        <begin position="314"/>
        <end position="342"/>
    </location>
</feature>
<dbReference type="CDD" id="cd04403">
    <property type="entry name" value="RhoGAP_ARHGAP27_15_12_9"/>
    <property type="match status" value="1"/>
</dbReference>
<name>Q4SS73_TETNG</name>
<dbReference type="SUPFAM" id="SSF50044">
    <property type="entry name" value="SH3-domain"/>
    <property type="match status" value="1"/>
</dbReference>
<dbReference type="PANTHER" id="PTHR23176:SF103">
    <property type="entry name" value="RHO GTPASE-ACTIVATING PROTEIN 9"/>
    <property type="match status" value="1"/>
</dbReference>
<evidence type="ECO:0000256" key="3">
    <source>
        <dbReference type="PROSITE-ProRule" id="PRU00192"/>
    </source>
</evidence>
<protein>
    <submittedName>
        <fullName evidence="9">(spotted green pufferfish) hypothetical protein</fullName>
    </submittedName>
</protein>
<feature type="compositionally biased region" description="Polar residues" evidence="4">
    <location>
        <begin position="11"/>
        <end position="21"/>
    </location>
</feature>
<dbReference type="Pfam" id="PF00620">
    <property type="entry name" value="RhoGAP"/>
    <property type="match status" value="1"/>
</dbReference>
<dbReference type="KEGG" id="tng:GSTEN00013572G001"/>
<gene>
    <name evidence="9" type="ORF">GSTENG00013572001</name>
</gene>
<dbReference type="Gene3D" id="2.30.30.40">
    <property type="entry name" value="SH3 Domains"/>
    <property type="match status" value="1"/>
</dbReference>
<feature type="non-terminal residue" evidence="9">
    <location>
        <position position="1"/>
    </location>
</feature>
<evidence type="ECO:0000256" key="1">
    <source>
        <dbReference type="ARBA" id="ARBA00022443"/>
    </source>
</evidence>
<keyword evidence="2" id="KW-0343">GTPase activation</keyword>
<dbReference type="SMART" id="SM00324">
    <property type="entry name" value="RhoGAP"/>
    <property type="match status" value="1"/>
</dbReference>
<dbReference type="SMART" id="SM00233">
    <property type="entry name" value="PH"/>
    <property type="match status" value="1"/>
</dbReference>
<reference evidence="9" key="1">
    <citation type="journal article" date="2004" name="Nature">
        <title>Genome duplication in the teleost fish Tetraodon nigroviridis reveals the early vertebrate proto-karyotype.</title>
        <authorList>
            <person name="Jaillon O."/>
            <person name="Aury J.-M."/>
            <person name="Brunet F."/>
            <person name="Petit J.-L."/>
            <person name="Stange-Thomann N."/>
            <person name="Mauceli E."/>
            <person name="Bouneau L."/>
            <person name="Fischer C."/>
            <person name="Ozouf-Costaz C."/>
            <person name="Bernot A."/>
            <person name="Nicaud S."/>
            <person name="Jaffe D."/>
            <person name="Fisher S."/>
            <person name="Lutfalla G."/>
            <person name="Dossat C."/>
            <person name="Segurens B."/>
            <person name="Dasilva C."/>
            <person name="Salanoubat M."/>
            <person name="Levy M."/>
            <person name="Boudet N."/>
            <person name="Castellano S."/>
            <person name="Anthouard V."/>
            <person name="Jubin C."/>
            <person name="Castelli V."/>
            <person name="Katinka M."/>
            <person name="Vacherie B."/>
            <person name="Biemont C."/>
            <person name="Skalli Z."/>
            <person name="Cattolico L."/>
            <person name="Poulain J."/>
            <person name="De Berardinis V."/>
            <person name="Cruaud C."/>
            <person name="Duprat S."/>
            <person name="Brottier P."/>
            <person name="Coutanceau J.-P."/>
            <person name="Gouzy J."/>
            <person name="Parra G."/>
            <person name="Lardier G."/>
            <person name="Chapple C."/>
            <person name="McKernan K.J."/>
            <person name="McEwan P."/>
            <person name="Bosak S."/>
            <person name="Kellis M."/>
            <person name="Volff J.-N."/>
            <person name="Guigo R."/>
            <person name="Zody M.C."/>
            <person name="Mesirov J."/>
            <person name="Lindblad-Toh K."/>
            <person name="Birren B."/>
            <person name="Nusbaum C."/>
            <person name="Kahn D."/>
            <person name="Robinson-Rechavi M."/>
            <person name="Laudet V."/>
            <person name="Schachter V."/>
            <person name="Quetier F."/>
            <person name="Saurin W."/>
            <person name="Scarpelli C."/>
            <person name="Wincker P."/>
            <person name="Lander E.S."/>
            <person name="Weissenbach J."/>
            <person name="Roest Crollius H."/>
        </authorList>
    </citation>
    <scope>NUCLEOTIDE SEQUENCE [LARGE SCALE GENOMIC DNA]</scope>
</reference>
<evidence type="ECO:0000259" key="7">
    <source>
        <dbReference type="PROSITE" id="PS50020"/>
    </source>
</evidence>
<dbReference type="InterPro" id="IPR001452">
    <property type="entry name" value="SH3_domain"/>
</dbReference>
<feature type="domain" description="PH" evidence="6">
    <location>
        <begin position="464"/>
        <end position="576"/>
    </location>
</feature>
<evidence type="ECO:0000256" key="4">
    <source>
        <dbReference type="SAM" id="MobiDB-lite"/>
    </source>
</evidence>
<dbReference type="InterPro" id="IPR001202">
    <property type="entry name" value="WW_dom"/>
</dbReference>
<accession>Q4SS73</accession>
<dbReference type="CDD" id="cd13233">
    <property type="entry name" value="PH_ARHGAP9-like"/>
    <property type="match status" value="1"/>
</dbReference>
<feature type="region of interest" description="Disordered" evidence="4">
    <location>
        <begin position="1"/>
        <end position="23"/>
    </location>
</feature>
<dbReference type="GO" id="GO:0005543">
    <property type="term" value="F:phospholipid binding"/>
    <property type="evidence" value="ECO:0007669"/>
    <property type="project" value="InterPro"/>
</dbReference>
<dbReference type="FunFam" id="2.30.30.40:FF:000101">
    <property type="entry name" value="Rho GTPase activating protein 9"/>
    <property type="match status" value="1"/>
</dbReference>
<dbReference type="InterPro" id="IPR001849">
    <property type="entry name" value="PH_domain"/>
</dbReference>
<dbReference type="SMART" id="SM00456">
    <property type="entry name" value="WW"/>
    <property type="match status" value="1"/>
</dbReference>
<feature type="compositionally biased region" description="Polar residues" evidence="4">
    <location>
        <begin position="348"/>
        <end position="367"/>
    </location>
</feature>
<evidence type="ECO:0000256" key="2">
    <source>
        <dbReference type="ARBA" id="ARBA00022468"/>
    </source>
</evidence>
<dbReference type="Pfam" id="PF00018">
    <property type="entry name" value="SH3_1"/>
    <property type="match status" value="1"/>
</dbReference>
<dbReference type="InterPro" id="IPR008936">
    <property type="entry name" value="Rho_GTPase_activation_prot"/>
</dbReference>
<proteinExistence type="predicted"/>
<evidence type="ECO:0000259" key="8">
    <source>
        <dbReference type="PROSITE" id="PS50238"/>
    </source>
</evidence>
<dbReference type="Gene3D" id="1.10.555.10">
    <property type="entry name" value="Rho GTPase activation protein"/>
    <property type="match status" value="1"/>
</dbReference>
<dbReference type="OrthoDB" id="79452at2759"/>
<organism evidence="9">
    <name type="scientific">Tetraodon nigroviridis</name>
    <name type="common">Spotted green pufferfish</name>
    <name type="synonym">Chelonodon nigroviridis</name>
    <dbReference type="NCBI Taxonomy" id="99883"/>
    <lineage>
        <taxon>Eukaryota</taxon>
        <taxon>Metazoa</taxon>
        <taxon>Chordata</taxon>
        <taxon>Craniata</taxon>
        <taxon>Vertebrata</taxon>
        <taxon>Euteleostomi</taxon>
        <taxon>Actinopterygii</taxon>
        <taxon>Neopterygii</taxon>
        <taxon>Teleostei</taxon>
        <taxon>Neoteleostei</taxon>
        <taxon>Acanthomorphata</taxon>
        <taxon>Eupercaria</taxon>
        <taxon>Tetraodontiformes</taxon>
        <taxon>Tetradontoidea</taxon>
        <taxon>Tetraodontidae</taxon>
        <taxon>Tetraodon</taxon>
    </lineage>
</organism>
<dbReference type="InterPro" id="IPR011993">
    <property type="entry name" value="PH-like_dom_sf"/>
</dbReference>
<feature type="domain" description="Rho-GAP" evidence="8">
    <location>
        <begin position="699"/>
        <end position="906"/>
    </location>
</feature>
<sequence length="906" mass="101886">MLSGSWRRSVGHQQPAESSRGNAVCRVPSHTVVLEAQYDYNYRGNDGRQVCIREGERFILLKKTNADWWQVRRIGAASKAKPLYVPATYVTEVPIAPIPSPKRLAMSASLNSNLRILPRVSHSPSPTATCNQQHQVNKFIYRSMENLNSSSAFPDHTSTGGACFQTLPLSGFTFTSNSSGYPSGHLTVPGSAAAFTSQTVPRNPRVVPMITRSQSSSNLPENVMENPYDEVGGGFGSHVTHRMPKKSCSQWDMLGTSGKNNHLQVPTESYLSQLSWQESPLYTEAQQEKRQSPSQPDPPSPAPGQRPVQVLELWEQYLDPATGRSFYVNTITKEKSWKPPRRARGRNATKQGSPAETQTSPRGTSHLSLPLPEAGNGTTHRSMQRALSSDTLNAAALGHAVSRSNNSDPQHDVRQPLSHSQSMFLPANGKLADQCRDYACNVTNIVVEPPSPESSPDSDGCTPELEKAGLLNKTKIAEGGRKLRKNWSLSWVVLVGNSLVFFKDPKSQTPSSWKPGNSRPESSVDLRGAQLNWANELSSKKNVFKLRTVTGNEFLLQSETESLIREWFNTIQSVIDRLVRDRHTLTHTHSHFQHRYNVLLYSLRRAGSMEMLEHSGDEDDRQTSPHLLSRPMAKHPMLTSSPFFSRTPSRPFAVPRSSSNLENTERKRVKSRLKKLILKRPPLQALQEKGLIKDQVFGCCLEMLCEREKSTVPRFVRLCTEAVEKRGLDSDGIYRVSGNLAVIQKLRFLVNHERAVTTDGRYMFPAELVQEEKLNLDQSDWEDIHVITGALKLFFRELPEPLVPFGFFTDIVETVKMSDYMDKVERLKCLVLNMPPPNHDTLKFMCRHLQRVLEHSDANRMTTQNIGIVFGPTLMRPERDNGNMAVNMIYQNQAVELILHEFDYIF</sequence>
<dbReference type="Pfam" id="PF00169">
    <property type="entry name" value="PH"/>
    <property type="match status" value="1"/>
</dbReference>
<feature type="compositionally biased region" description="Polar residues" evidence="4">
    <location>
        <begin position="376"/>
        <end position="385"/>
    </location>
</feature>
<dbReference type="InterPro" id="IPR001605">
    <property type="entry name" value="PH_dom-spectrin-type"/>
</dbReference>
<dbReference type="GO" id="GO:0005096">
    <property type="term" value="F:GTPase activator activity"/>
    <property type="evidence" value="ECO:0007669"/>
    <property type="project" value="UniProtKB-KW"/>
</dbReference>
<dbReference type="InterPro" id="IPR036028">
    <property type="entry name" value="SH3-like_dom_sf"/>
</dbReference>
<dbReference type="InterPro" id="IPR036020">
    <property type="entry name" value="WW_dom_sf"/>
</dbReference>
<dbReference type="GO" id="GO:0007165">
    <property type="term" value="P:signal transduction"/>
    <property type="evidence" value="ECO:0007669"/>
    <property type="project" value="InterPro"/>
</dbReference>
<dbReference type="PRINTS" id="PR00683">
    <property type="entry name" value="SPECTRINPH"/>
</dbReference>
<dbReference type="SMART" id="SM00326">
    <property type="entry name" value="SH3"/>
    <property type="match status" value="1"/>
</dbReference>
<dbReference type="AlphaFoldDB" id="Q4SS73"/>
<feature type="compositionally biased region" description="Basic residues" evidence="4">
    <location>
        <begin position="338"/>
        <end position="347"/>
    </location>
</feature>
<feature type="domain" description="SH3" evidence="5">
    <location>
        <begin position="29"/>
        <end position="95"/>
    </location>
</feature>
<dbReference type="InterPro" id="IPR035465">
    <property type="entry name" value="ARHGAP9_SH3"/>
</dbReference>
<dbReference type="CDD" id="cd12143">
    <property type="entry name" value="SH3_ARHGAP9"/>
    <property type="match status" value="1"/>
</dbReference>
<dbReference type="PROSITE" id="PS50238">
    <property type="entry name" value="RHOGAP"/>
    <property type="match status" value="1"/>
</dbReference>
<dbReference type="Gene3D" id="2.20.70.10">
    <property type="match status" value="1"/>
</dbReference>
<evidence type="ECO:0000313" key="9">
    <source>
        <dbReference type="EMBL" id="CAF96509.1"/>
    </source>
</evidence>
<dbReference type="FunFam" id="2.30.29.30:FF:000182">
    <property type="entry name" value="Rho GTPase activating protein 9"/>
    <property type="match status" value="1"/>
</dbReference>
<dbReference type="Pfam" id="PF00397">
    <property type="entry name" value="WW"/>
    <property type="match status" value="1"/>
</dbReference>
<reference evidence="9" key="2">
    <citation type="submission" date="2004-02" db="EMBL/GenBank/DDBJ databases">
        <authorList>
            <consortium name="Genoscope"/>
            <consortium name="Whitehead Institute Centre for Genome Research"/>
        </authorList>
    </citation>
    <scope>NUCLEOTIDE SEQUENCE</scope>
</reference>
<dbReference type="InterPro" id="IPR000198">
    <property type="entry name" value="RhoGAP_dom"/>
</dbReference>
<dbReference type="PROSITE" id="PS50003">
    <property type="entry name" value="PH_DOMAIN"/>
    <property type="match status" value="1"/>
</dbReference>
<dbReference type="CDD" id="cd00201">
    <property type="entry name" value="WW"/>
    <property type="match status" value="1"/>
</dbReference>
<dbReference type="EMBL" id="CAAE01014479">
    <property type="protein sequence ID" value="CAF96509.1"/>
    <property type="molecule type" value="Genomic_DNA"/>
</dbReference>
<feature type="compositionally biased region" description="Pro residues" evidence="4">
    <location>
        <begin position="295"/>
        <end position="304"/>
    </location>
</feature>
<dbReference type="PROSITE" id="PS50020">
    <property type="entry name" value="WW_DOMAIN_2"/>
    <property type="match status" value="1"/>
</dbReference>
<keyword evidence="1 3" id="KW-0728">SH3 domain</keyword>
<evidence type="ECO:0000259" key="6">
    <source>
        <dbReference type="PROSITE" id="PS50003"/>
    </source>
</evidence>
<dbReference type="PANTHER" id="PTHR23176">
    <property type="entry name" value="RHO/RAC/CDC GTPASE-ACTIVATING PROTEIN"/>
    <property type="match status" value="1"/>
</dbReference>
<evidence type="ECO:0000259" key="5">
    <source>
        <dbReference type="PROSITE" id="PS50002"/>
    </source>
</evidence>
<dbReference type="SUPFAM" id="SSF50729">
    <property type="entry name" value="PH domain-like"/>
    <property type="match status" value="1"/>
</dbReference>
<dbReference type="SUPFAM" id="SSF51045">
    <property type="entry name" value="WW domain"/>
    <property type="match status" value="1"/>
</dbReference>
<dbReference type="InterPro" id="IPR050729">
    <property type="entry name" value="Rho-GAP"/>
</dbReference>
<dbReference type="FunFam" id="1.10.555.10:FF:000030">
    <property type="entry name" value="rho GTPase-activating protein 9 isoform X1"/>
    <property type="match status" value="1"/>
</dbReference>
<dbReference type="SUPFAM" id="SSF48350">
    <property type="entry name" value="GTPase activation domain, GAP"/>
    <property type="match status" value="1"/>
</dbReference>
<comment type="caution">
    <text evidence="9">The sequence shown here is derived from an EMBL/GenBank/DDBJ whole genome shotgun (WGS) entry which is preliminary data.</text>
</comment>
<dbReference type="GO" id="GO:0005737">
    <property type="term" value="C:cytoplasm"/>
    <property type="evidence" value="ECO:0007669"/>
    <property type="project" value="TreeGrafter"/>
</dbReference>
<feature type="region of interest" description="Disordered" evidence="4">
    <location>
        <begin position="282"/>
        <end position="306"/>
    </location>
</feature>
<feature type="region of interest" description="Disordered" evidence="4">
    <location>
        <begin position="332"/>
        <end position="385"/>
    </location>
</feature>
<feature type="region of interest" description="Disordered" evidence="4">
    <location>
        <begin position="645"/>
        <end position="665"/>
    </location>
</feature>
<dbReference type="Gene3D" id="2.30.29.30">
    <property type="entry name" value="Pleckstrin-homology domain (PH domain)/Phosphotyrosine-binding domain (PTB)"/>
    <property type="match status" value="1"/>
</dbReference>